<reference evidence="2 3" key="1">
    <citation type="journal article" date="2023" name="G3 (Bethesda)">
        <title>A haplotype-resolved chromosome-scale genome for Quercus rubra L. provides insights into the genetics of adaptive traits for red oak species.</title>
        <authorList>
            <person name="Kapoor B."/>
            <person name="Jenkins J."/>
            <person name="Schmutz J."/>
            <person name="Zhebentyayeva T."/>
            <person name="Kuelheim C."/>
            <person name="Coggeshall M."/>
            <person name="Heim C."/>
            <person name="Lasky J.R."/>
            <person name="Leites L."/>
            <person name="Islam-Faridi N."/>
            <person name="Romero-Severson J."/>
            <person name="DeLeo V.L."/>
            <person name="Lucas S.M."/>
            <person name="Lazic D."/>
            <person name="Gailing O."/>
            <person name="Carlson J."/>
            <person name="Staton M."/>
        </authorList>
    </citation>
    <scope>NUCLEOTIDE SEQUENCE [LARGE SCALE GENOMIC DNA]</scope>
    <source>
        <strain evidence="2">Pseudo-F2</strain>
    </source>
</reference>
<gene>
    <name evidence="2" type="ORF">RGQ29_029175</name>
</gene>
<dbReference type="PANTHER" id="PTHR33710">
    <property type="entry name" value="BNAC02G09200D PROTEIN"/>
    <property type="match status" value="1"/>
</dbReference>
<dbReference type="InterPro" id="IPR036691">
    <property type="entry name" value="Endo/exonu/phosph_ase_sf"/>
</dbReference>
<evidence type="ECO:0000259" key="1">
    <source>
        <dbReference type="Pfam" id="PF03372"/>
    </source>
</evidence>
<name>A0AAN7ETX8_QUERU</name>
<organism evidence="2 3">
    <name type="scientific">Quercus rubra</name>
    <name type="common">Northern red oak</name>
    <name type="synonym">Quercus borealis</name>
    <dbReference type="NCBI Taxonomy" id="3512"/>
    <lineage>
        <taxon>Eukaryota</taxon>
        <taxon>Viridiplantae</taxon>
        <taxon>Streptophyta</taxon>
        <taxon>Embryophyta</taxon>
        <taxon>Tracheophyta</taxon>
        <taxon>Spermatophyta</taxon>
        <taxon>Magnoliopsida</taxon>
        <taxon>eudicotyledons</taxon>
        <taxon>Gunneridae</taxon>
        <taxon>Pentapetalae</taxon>
        <taxon>rosids</taxon>
        <taxon>fabids</taxon>
        <taxon>Fagales</taxon>
        <taxon>Fagaceae</taxon>
        <taxon>Quercus</taxon>
    </lineage>
</organism>
<dbReference type="GO" id="GO:0003824">
    <property type="term" value="F:catalytic activity"/>
    <property type="evidence" value="ECO:0007669"/>
    <property type="project" value="InterPro"/>
</dbReference>
<dbReference type="PANTHER" id="PTHR33710:SF62">
    <property type="entry name" value="DUF4283 DOMAIN PROTEIN"/>
    <property type="match status" value="1"/>
</dbReference>
<dbReference type="EMBL" id="JAXUIC010000008">
    <property type="protein sequence ID" value="KAK4579402.1"/>
    <property type="molecule type" value="Genomic_DNA"/>
</dbReference>
<accession>A0AAN7ETX8</accession>
<dbReference type="AlphaFoldDB" id="A0AAN7ETX8"/>
<sequence length="364" mass="42111">MRAQDPVVLFLAETWADEDRLAKLCDDLHFDEKWVVPRVTRAGGLALLWKNTVQITVDSSSFNYIDVIVNKGKDDSWRFTSMYGVPETGRKHETWDLLRTLDRKFSLPWLVAGDFNEILLSHEKFGEALRSEAAMRDFREVVDDCGLQDLGYVGKKYTWRGKRGDGMVLERLDRALATQAWLAMNPATQVQCIRSNVSDHYPIIVKPEGIVGRQGKLFRFEHMWLTESGCGDTVRKAWMTHMPYSSSQIVLEKIKLCEEKLMEWSKRSFGGVKKQIEEKSKLLERVEFAAAQGADLEAVRILRVEMNELLEKESLMWQQQARDLHLKSGDSNTRFFHNKASQRFRRNRIVGLLDESNSWCTDRS</sequence>
<evidence type="ECO:0000313" key="3">
    <source>
        <dbReference type="Proteomes" id="UP001324115"/>
    </source>
</evidence>
<dbReference type="InterPro" id="IPR005135">
    <property type="entry name" value="Endo/exonuclease/phosphatase"/>
</dbReference>
<evidence type="ECO:0000313" key="2">
    <source>
        <dbReference type="EMBL" id="KAK4579402.1"/>
    </source>
</evidence>
<keyword evidence="3" id="KW-1185">Reference proteome</keyword>
<proteinExistence type="predicted"/>
<dbReference type="SUPFAM" id="SSF56219">
    <property type="entry name" value="DNase I-like"/>
    <property type="match status" value="1"/>
</dbReference>
<feature type="domain" description="Endonuclease/exonuclease/phosphatase" evidence="1">
    <location>
        <begin position="2"/>
        <end position="200"/>
    </location>
</feature>
<dbReference type="Proteomes" id="UP001324115">
    <property type="component" value="Unassembled WGS sequence"/>
</dbReference>
<dbReference type="Gene3D" id="3.60.10.10">
    <property type="entry name" value="Endonuclease/exonuclease/phosphatase"/>
    <property type="match status" value="1"/>
</dbReference>
<dbReference type="Pfam" id="PF03372">
    <property type="entry name" value="Exo_endo_phos"/>
    <property type="match status" value="1"/>
</dbReference>
<comment type="caution">
    <text evidence="2">The sequence shown here is derived from an EMBL/GenBank/DDBJ whole genome shotgun (WGS) entry which is preliminary data.</text>
</comment>
<protein>
    <recommendedName>
        <fullName evidence="1">Endonuclease/exonuclease/phosphatase domain-containing protein</fullName>
    </recommendedName>
</protein>